<protein>
    <submittedName>
        <fullName evidence="4">SDR family oxidoreductase</fullName>
    </submittedName>
</protein>
<accession>A0ABU4RQD6</accession>
<evidence type="ECO:0000256" key="1">
    <source>
        <dbReference type="ARBA" id="ARBA00006484"/>
    </source>
</evidence>
<keyword evidence="2" id="KW-0560">Oxidoreductase</keyword>
<keyword evidence="3" id="KW-0812">Transmembrane</keyword>
<evidence type="ECO:0000256" key="2">
    <source>
        <dbReference type="ARBA" id="ARBA00023002"/>
    </source>
</evidence>
<dbReference type="EMBL" id="JAXAFJ010000003">
    <property type="protein sequence ID" value="MDX6805885.1"/>
    <property type="molecule type" value="Genomic_DNA"/>
</dbReference>
<evidence type="ECO:0000313" key="5">
    <source>
        <dbReference type="Proteomes" id="UP001274321"/>
    </source>
</evidence>
<evidence type="ECO:0000256" key="3">
    <source>
        <dbReference type="SAM" id="Phobius"/>
    </source>
</evidence>
<feature type="transmembrane region" description="Helical" evidence="3">
    <location>
        <begin position="315"/>
        <end position="333"/>
    </location>
</feature>
<organism evidence="4 5">
    <name type="scientific">Terrihabitans rhizophilus</name>
    <dbReference type="NCBI Taxonomy" id="3092662"/>
    <lineage>
        <taxon>Bacteria</taxon>
        <taxon>Pseudomonadati</taxon>
        <taxon>Pseudomonadota</taxon>
        <taxon>Alphaproteobacteria</taxon>
        <taxon>Hyphomicrobiales</taxon>
        <taxon>Terrihabitans</taxon>
    </lineage>
</organism>
<dbReference type="InterPro" id="IPR036291">
    <property type="entry name" value="NAD(P)-bd_dom_sf"/>
</dbReference>
<comment type="similarity">
    <text evidence="1">Belongs to the short-chain dehydrogenases/reductases (SDR) family.</text>
</comment>
<dbReference type="PANTHER" id="PTHR44196">
    <property type="entry name" value="DEHYDROGENASE/REDUCTASE SDR FAMILY MEMBER 7B"/>
    <property type="match status" value="1"/>
</dbReference>
<dbReference type="Proteomes" id="UP001274321">
    <property type="component" value="Unassembled WGS sequence"/>
</dbReference>
<dbReference type="PROSITE" id="PS00061">
    <property type="entry name" value="ADH_SHORT"/>
    <property type="match status" value="1"/>
</dbReference>
<comment type="caution">
    <text evidence="4">The sequence shown here is derived from an EMBL/GenBank/DDBJ whole genome shotgun (WGS) entry which is preliminary data.</text>
</comment>
<dbReference type="NCBIfam" id="NF005495">
    <property type="entry name" value="PRK07109.1"/>
    <property type="match status" value="1"/>
</dbReference>
<sequence>MREQGRRGPVVVVTRASAGVGRAVVRAYAAQGARIGLIARGREGLEGAARDVRSAGGEALILPLDVADADAVEHAAARVEERFGPIDIWINCAFAGVLMRFMDMAMEDFRRVTEVTYYGQVYGTRSALKRMLPRNHGTIVLVGSALAYRGIPLQSAYCGAKHALQGFQDSVRSELIHAKSDVRITMVQLPGVNTPQFDWIRTNLPNKAQPASPPFQPEIAARAIIFAAASRRKEVVVGFPALQAIWGDHLASPLLDHHLAATAVSGQQAEEPREPGYRDNLYEPVPGDRGAHGRFDAQSHTWSPQLWATMNRGKLLAAALGVGVAAAALALGARRNPRGRDIVRSSRSS</sequence>
<dbReference type="PANTHER" id="PTHR44196:SF1">
    <property type="entry name" value="DEHYDROGENASE_REDUCTASE SDR FAMILY MEMBER 7B"/>
    <property type="match status" value="1"/>
</dbReference>
<dbReference type="SUPFAM" id="SSF51735">
    <property type="entry name" value="NAD(P)-binding Rossmann-fold domains"/>
    <property type="match status" value="1"/>
</dbReference>
<evidence type="ECO:0000313" key="4">
    <source>
        <dbReference type="EMBL" id="MDX6805885.1"/>
    </source>
</evidence>
<dbReference type="Pfam" id="PF00106">
    <property type="entry name" value="adh_short"/>
    <property type="match status" value="1"/>
</dbReference>
<name>A0ABU4RQD6_9HYPH</name>
<dbReference type="InterPro" id="IPR020904">
    <property type="entry name" value="Sc_DH/Rdtase_CS"/>
</dbReference>
<reference evidence="4 5" key="1">
    <citation type="submission" date="2023-11" db="EMBL/GenBank/DDBJ databases">
        <authorList>
            <person name="Bao R."/>
        </authorList>
    </citation>
    <scope>NUCLEOTIDE SEQUENCE [LARGE SCALE GENOMIC DNA]</scope>
    <source>
        <strain evidence="4 5">PJ23</strain>
    </source>
</reference>
<dbReference type="InterPro" id="IPR002347">
    <property type="entry name" value="SDR_fam"/>
</dbReference>
<dbReference type="PRINTS" id="PR00081">
    <property type="entry name" value="GDHRDH"/>
</dbReference>
<dbReference type="RefSeq" id="WP_319844008.1">
    <property type="nucleotide sequence ID" value="NZ_JAXAFJ010000003.1"/>
</dbReference>
<keyword evidence="3" id="KW-0472">Membrane</keyword>
<proteinExistence type="inferred from homology"/>
<dbReference type="Gene3D" id="3.40.50.720">
    <property type="entry name" value="NAD(P)-binding Rossmann-like Domain"/>
    <property type="match status" value="1"/>
</dbReference>
<keyword evidence="3" id="KW-1133">Transmembrane helix</keyword>
<gene>
    <name evidence="4" type="ORF">SCD90_07400</name>
</gene>
<keyword evidence="5" id="KW-1185">Reference proteome</keyword>